<organism evidence="2 3">
    <name type="scientific">Leptolyngbya boryana NIES-2135</name>
    <dbReference type="NCBI Taxonomy" id="1973484"/>
    <lineage>
        <taxon>Bacteria</taxon>
        <taxon>Bacillati</taxon>
        <taxon>Cyanobacteriota</taxon>
        <taxon>Cyanophyceae</taxon>
        <taxon>Leptolyngbyales</taxon>
        <taxon>Leptolyngbyaceae</taxon>
        <taxon>Leptolyngbya group</taxon>
        <taxon>Leptolyngbya</taxon>
    </lineage>
</organism>
<dbReference type="PANTHER" id="PTHR43798">
    <property type="entry name" value="MONOACYLGLYCEROL LIPASE"/>
    <property type="match status" value="1"/>
</dbReference>
<dbReference type="GO" id="GO:0016787">
    <property type="term" value="F:hydrolase activity"/>
    <property type="evidence" value="ECO:0007669"/>
    <property type="project" value="UniProtKB-KW"/>
</dbReference>
<dbReference type="AlphaFoldDB" id="A0A1Z4JQ15"/>
<dbReference type="Pfam" id="PF00561">
    <property type="entry name" value="Abhydrolase_1"/>
    <property type="match status" value="1"/>
</dbReference>
<dbReference type="Proteomes" id="UP000217895">
    <property type="component" value="Chromosome"/>
</dbReference>
<dbReference type="Gene3D" id="3.40.50.1820">
    <property type="entry name" value="alpha/beta hydrolase"/>
    <property type="match status" value="1"/>
</dbReference>
<feature type="domain" description="AB hydrolase-1" evidence="1">
    <location>
        <begin position="30"/>
        <end position="268"/>
    </location>
</feature>
<dbReference type="InterPro" id="IPR029058">
    <property type="entry name" value="AB_hydrolase_fold"/>
</dbReference>
<gene>
    <name evidence="2" type="ORF">NIES2135_56830</name>
</gene>
<dbReference type="PRINTS" id="PR00412">
    <property type="entry name" value="EPOXHYDRLASE"/>
</dbReference>
<dbReference type="SUPFAM" id="SSF53474">
    <property type="entry name" value="alpha/beta-Hydrolases"/>
    <property type="match status" value="1"/>
</dbReference>
<dbReference type="PRINTS" id="PR00111">
    <property type="entry name" value="ABHYDROLASE"/>
</dbReference>
<evidence type="ECO:0000259" key="1">
    <source>
        <dbReference type="Pfam" id="PF00561"/>
    </source>
</evidence>
<accession>A0A1Z4JQ15</accession>
<evidence type="ECO:0000313" key="3">
    <source>
        <dbReference type="Proteomes" id="UP000217895"/>
    </source>
</evidence>
<name>A0A1Z4JQ15_LEPBY</name>
<dbReference type="PANTHER" id="PTHR43798:SF33">
    <property type="entry name" value="HYDROLASE, PUTATIVE (AFU_ORTHOLOGUE AFUA_2G14860)-RELATED"/>
    <property type="match status" value="1"/>
</dbReference>
<dbReference type="InterPro" id="IPR000073">
    <property type="entry name" value="AB_hydrolase_1"/>
</dbReference>
<protein>
    <submittedName>
        <fullName evidence="2">Putative hydrolase</fullName>
    </submittedName>
</protein>
<proteinExistence type="predicted"/>
<evidence type="ECO:0000313" key="2">
    <source>
        <dbReference type="EMBL" id="BAY58809.1"/>
    </source>
</evidence>
<keyword evidence="2" id="KW-0378">Hydrolase</keyword>
<dbReference type="GO" id="GO:0016020">
    <property type="term" value="C:membrane"/>
    <property type="evidence" value="ECO:0007669"/>
    <property type="project" value="TreeGrafter"/>
</dbReference>
<reference evidence="2 3" key="1">
    <citation type="submission" date="2017-06" db="EMBL/GenBank/DDBJ databases">
        <title>Genome sequencing of cyanobaciteial culture collection at National Institute for Environmental Studies (NIES).</title>
        <authorList>
            <person name="Hirose Y."/>
            <person name="Shimura Y."/>
            <person name="Fujisawa T."/>
            <person name="Nakamura Y."/>
            <person name="Kawachi M."/>
        </authorList>
    </citation>
    <scope>NUCLEOTIDE SEQUENCE [LARGE SCALE GENOMIC DNA]</scope>
    <source>
        <strain evidence="2 3">NIES-2135</strain>
    </source>
</reference>
<dbReference type="EMBL" id="AP018203">
    <property type="protein sequence ID" value="BAY58809.1"/>
    <property type="molecule type" value="Genomic_DNA"/>
</dbReference>
<dbReference type="InterPro" id="IPR000639">
    <property type="entry name" value="Epox_hydrolase-like"/>
</dbReference>
<sequence length="286" mass="31601">MLLTQTLSDQYVQVGSVRTRFWQAGEGKHTILLLHGAGGSAEFWYYNLPGLARQHRVIAIDMVGSGRSDKPSASYSLTYQAEFILGFMDAMSISSAVLVGHSMSGGAALQLAFMAPKRVEKLVLVGSFGLGQEVTLSARLATLPFAVRSLQPSPKVMRPMLKQNVFDVDTIPQEWIDLRYPIFALPGRKEPLIQMARTNLCLRGVRETVYQPIVENLKNIIAPALIIWGKQDRILPVAHAHVAAKRLPNAEQPLLLDRCGHYPHLEHPARFNQAVLNFLTGTSGSH</sequence>
<dbReference type="InterPro" id="IPR050266">
    <property type="entry name" value="AB_hydrolase_sf"/>
</dbReference>
<keyword evidence="3" id="KW-1185">Reference proteome</keyword>